<dbReference type="GO" id="GO:0008175">
    <property type="term" value="F:tRNA methyltransferase activity"/>
    <property type="evidence" value="ECO:0007669"/>
    <property type="project" value="TreeGrafter"/>
</dbReference>
<dbReference type="InterPro" id="IPR029063">
    <property type="entry name" value="SAM-dependent_MTases_sf"/>
</dbReference>
<accession>A0A3B4GBU8</accession>
<dbReference type="PANTHER" id="PTHR46529:SF1">
    <property type="entry name" value="TRNA WYBUTOSINE-SYNTHESIZING PROTEIN 4"/>
    <property type="match status" value="1"/>
</dbReference>
<dbReference type="GO" id="GO:0031591">
    <property type="term" value="P:wybutosine biosynthetic process"/>
    <property type="evidence" value="ECO:0007669"/>
    <property type="project" value="TreeGrafter"/>
</dbReference>
<name>A0A3B4GBU8_9CICH</name>
<protein>
    <submittedName>
        <fullName evidence="1">Leucine carboxyl methyltransferase 2</fullName>
    </submittedName>
</protein>
<reference evidence="1" key="1">
    <citation type="submission" date="2023-09" db="UniProtKB">
        <authorList>
            <consortium name="Ensembl"/>
        </authorList>
    </citation>
    <scope>IDENTIFICATION</scope>
</reference>
<dbReference type="Gene3D" id="3.40.50.150">
    <property type="entry name" value="Vaccinia Virus protein VP39"/>
    <property type="match status" value="1"/>
</dbReference>
<dbReference type="Ensembl" id="ENSPNYT00000020881.1">
    <property type="protein sequence ID" value="ENSPNYP00000020380.1"/>
    <property type="gene ID" value="ENSPNYG00000015396.1"/>
</dbReference>
<dbReference type="AlphaFoldDB" id="A0A3B4GBU8"/>
<dbReference type="GO" id="GO:0030488">
    <property type="term" value="P:tRNA methylation"/>
    <property type="evidence" value="ECO:0007669"/>
    <property type="project" value="TreeGrafter"/>
</dbReference>
<sequence>MPATNRKAQKKGRDTAVQGTNDSSVVSKVSAAAQGYFNDVFLQHFVCKVARRAPLINRGYYVRWKAVDHCVRKFLQITEKCPKRQVSCQRIVQSVFLEAGHLDADWRAWSLLMNMRSAGSQRCIFYKSVHY</sequence>
<evidence type="ECO:0000313" key="1">
    <source>
        <dbReference type="Ensembl" id="ENSPNYP00000020380.1"/>
    </source>
</evidence>
<proteinExistence type="predicted"/>
<organism evidence="1">
    <name type="scientific">Pundamilia nyererei</name>
    <dbReference type="NCBI Taxonomy" id="303518"/>
    <lineage>
        <taxon>Eukaryota</taxon>
        <taxon>Metazoa</taxon>
        <taxon>Chordata</taxon>
        <taxon>Craniata</taxon>
        <taxon>Vertebrata</taxon>
        <taxon>Euteleostomi</taxon>
        <taxon>Actinopterygii</taxon>
        <taxon>Neopterygii</taxon>
        <taxon>Teleostei</taxon>
        <taxon>Neoteleostei</taxon>
        <taxon>Acanthomorphata</taxon>
        <taxon>Ovalentaria</taxon>
        <taxon>Cichlomorphae</taxon>
        <taxon>Cichliformes</taxon>
        <taxon>Cichlidae</taxon>
        <taxon>African cichlids</taxon>
        <taxon>Pseudocrenilabrinae</taxon>
        <taxon>Haplochromini</taxon>
        <taxon>Pundamilia</taxon>
    </lineage>
</organism>
<dbReference type="PANTHER" id="PTHR46529">
    <property type="entry name" value="TRNA WYBUTOSINE-SYNTHESIZING PROTEIN 4"/>
    <property type="match status" value="1"/>
</dbReference>
<dbReference type="GeneTree" id="ENSGT00940000162599"/>
<dbReference type="SUPFAM" id="SSF53335">
    <property type="entry name" value="S-adenosyl-L-methionine-dependent methyltransferases"/>
    <property type="match status" value="1"/>
</dbReference>